<feature type="compositionally biased region" description="Polar residues" evidence="1">
    <location>
        <begin position="53"/>
        <end position="97"/>
    </location>
</feature>
<dbReference type="InParanoid" id="A0A6P8S412"/>
<organism evidence="4 5">
    <name type="scientific">Geotrypetes seraphini</name>
    <name type="common">Gaboon caecilian</name>
    <name type="synonym">Caecilia seraphini</name>
    <dbReference type="NCBI Taxonomy" id="260995"/>
    <lineage>
        <taxon>Eukaryota</taxon>
        <taxon>Metazoa</taxon>
        <taxon>Chordata</taxon>
        <taxon>Craniata</taxon>
        <taxon>Vertebrata</taxon>
        <taxon>Euteleostomi</taxon>
        <taxon>Amphibia</taxon>
        <taxon>Gymnophiona</taxon>
        <taxon>Geotrypetes</taxon>
    </lineage>
</organism>
<feature type="region of interest" description="Disordered" evidence="1">
    <location>
        <begin position="236"/>
        <end position="292"/>
    </location>
</feature>
<evidence type="ECO:0000256" key="1">
    <source>
        <dbReference type="SAM" id="MobiDB-lite"/>
    </source>
</evidence>
<dbReference type="PANTHER" id="PTHR15869">
    <property type="entry name" value="ENDOMUCIN-RELATED"/>
    <property type="match status" value="1"/>
</dbReference>
<feature type="region of interest" description="Disordered" evidence="1">
    <location>
        <begin position="122"/>
        <end position="159"/>
    </location>
</feature>
<dbReference type="KEGG" id="gsh:117365985"/>
<keyword evidence="4" id="KW-1185">Reference proteome</keyword>
<evidence type="ECO:0000256" key="3">
    <source>
        <dbReference type="SAM" id="SignalP"/>
    </source>
</evidence>
<feature type="signal peptide" evidence="3">
    <location>
        <begin position="1"/>
        <end position="30"/>
    </location>
</feature>
<accession>A0A6P8S412</accession>
<keyword evidence="2" id="KW-0472">Membrane</keyword>
<dbReference type="PANTHER" id="PTHR15869:SF0">
    <property type="entry name" value="ENDOMUCIN"/>
    <property type="match status" value="1"/>
</dbReference>
<dbReference type="AlphaFoldDB" id="A0A6P8S412"/>
<feature type="compositionally biased region" description="Basic and acidic residues" evidence="1">
    <location>
        <begin position="283"/>
        <end position="292"/>
    </location>
</feature>
<keyword evidence="2" id="KW-1133">Transmembrane helix</keyword>
<feature type="region of interest" description="Disordered" evidence="1">
    <location>
        <begin position="171"/>
        <end position="200"/>
    </location>
</feature>
<evidence type="ECO:0000256" key="2">
    <source>
        <dbReference type="SAM" id="Phobius"/>
    </source>
</evidence>
<feature type="compositionally biased region" description="Polar residues" evidence="1">
    <location>
        <begin position="122"/>
        <end position="135"/>
    </location>
</feature>
<dbReference type="GeneID" id="117365985"/>
<dbReference type="Proteomes" id="UP000515159">
    <property type="component" value="Chromosome 1"/>
</dbReference>
<proteinExistence type="predicted"/>
<dbReference type="InterPro" id="IPR010740">
    <property type="entry name" value="Endomucin"/>
</dbReference>
<feature type="compositionally biased region" description="Low complexity" evidence="1">
    <location>
        <begin position="187"/>
        <end position="200"/>
    </location>
</feature>
<evidence type="ECO:0000313" key="5">
    <source>
        <dbReference type="RefSeq" id="XP_033812895.1"/>
    </source>
</evidence>
<reference evidence="5" key="1">
    <citation type="submission" date="2025-08" db="UniProtKB">
        <authorList>
            <consortium name="RefSeq"/>
        </authorList>
    </citation>
    <scope>IDENTIFICATION</scope>
</reference>
<evidence type="ECO:0000313" key="4">
    <source>
        <dbReference type="Proteomes" id="UP000515159"/>
    </source>
</evidence>
<feature type="region of interest" description="Disordered" evidence="1">
    <location>
        <begin position="46"/>
        <end position="108"/>
    </location>
</feature>
<protein>
    <submittedName>
        <fullName evidence="5">Cell wall protein DAN4-like</fullName>
    </submittedName>
</protein>
<feature type="chain" id="PRO_5027613151" evidence="3">
    <location>
        <begin position="31"/>
        <end position="292"/>
    </location>
</feature>
<gene>
    <name evidence="5" type="primary">LOC117365985</name>
</gene>
<name>A0A6P8S412_GEOSA</name>
<sequence>MSLGAMKPCGAAVLCFAVANVLCLAGANDADPNYLSEAPSAVTSLTTTTVSSDNAEPTGNDLSSSEYNTSEAKTTTSQPIISVTANGTETESSTANKTDADERGNDTTTGVYVSATTTASQFTTHKLENGSSTANEADASERDSTANETDASKSPENTFIDMHNELLVSTTASRSTTPVADNKPENGSSTTSGSKSGQTTSFPSGSNIILPVFIPLGLVLFLAVTIVLYKMCKKTPPGDESQNAAEKPASKNESVKLLSVKTSPEAEEHSSQRRNKALQNDDSSPHLDHKYI</sequence>
<keyword evidence="2" id="KW-0812">Transmembrane</keyword>
<dbReference type="Pfam" id="PF07010">
    <property type="entry name" value="Endomucin"/>
    <property type="match status" value="1"/>
</dbReference>
<dbReference type="RefSeq" id="XP_033812895.1">
    <property type="nucleotide sequence ID" value="XM_033957004.1"/>
</dbReference>
<feature type="transmembrane region" description="Helical" evidence="2">
    <location>
        <begin position="208"/>
        <end position="229"/>
    </location>
</feature>
<keyword evidence="3" id="KW-0732">Signal</keyword>
<dbReference type="OrthoDB" id="9632909at2759"/>
<feature type="compositionally biased region" description="Basic and acidic residues" evidence="1">
    <location>
        <begin position="139"/>
        <end position="153"/>
    </location>
</feature>
<dbReference type="FunCoup" id="A0A6P8S412">
    <property type="interactions" value="7"/>
</dbReference>